<dbReference type="AlphaFoldDB" id="A0A3E3EGS9"/>
<dbReference type="Proteomes" id="UP000261032">
    <property type="component" value="Unassembled WGS sequence"/>
</dbReference>
<gene>
    <name evidence="2" type="ORF">DXB93_00020</name>
</gene>
<dbReference type="RefSeq" id="WP_008790999.1">
    <property type="nucleotide sequence ID" value="NZ_CP083622.1"/>
</dbReference>
<comment type="caution">
    <text evidence="2">The sequence shown here is derived from an EMBL/GenBank/DDBJ whole genome shotgun (WGS) entry which is preliminary data.</text>
</comment>
<reference evidence="2 3" key="1">
    <citation type="submission" date="2018-08" db="EMBL/GenBank/DDBJ databases">
        <title>A genome reference for cultivated species of the human gut microbiota.</title>
        <authorList>
            <person name="Zou Y."/>
            <person name="Xue W."/>
            <person name="Luo G."/>
        </authorList>
    </citation>
    <scope>NUCLEOTIDE SEQUENCE [LARGE SCALE GENOMIC DNA]</scope>
    <source>
        <strain evidence="2 3">OM06-4</strain>
    </source>
</reference>
<organism evidence="2 3">
    <name type="scientific">Thomasclavelia ramosa</name>
    <dbReference type="NCBI Taxonomy" id="1547"/>
    <lineage>
        <taxon>Bacteria</taxon>
        <taxon>Bacillati</taxon>
        <taxon>Bacillota</taxon>
        <taxon>Erysipelotrichia</taxon>
        <taxon>Erysipelotrichales</taxon>
        <taxon>Coprobacillaceae</taxon>
        <taxon>Thomasclavelia</taxon>
    </lineage>
</organism>
<name>A0A3E3EGS9_9FIRM</name>
<evidence type="ECO:0000256" key="1">
    <source>
        <dbReference type="SAM" id="Phobius"/>
    </source>
</evidence>
<keyword evidence="1" id="KW-0812">Transmembrane</keyword>
<keyword evidence="1" id="KW-0472">Membrane</keyword>
<protein>
    <submittedName>
        <fullName evidence="2">Uncharacterized protein</fullName>
    </submittedName>
</protein>
<evidence type="ECO:0000313" key="3">
    <source>
        <dbReference type="Proteomes" id="UP000261032"/>
    </source>
</evidence>
<accession>A0A3E3EGS9</accession>
<feature type="transmembrane region" description="Helical" evidence="1">
    <location>
        <begin position="44"/>
        <end position="62"/>
    </location>
</feature>
<sequence length="307" mass="35682">MLLKKFLKNRADDEKEEEVSLEELQERKIRLVRSIKRKAMIKRILVILVLFFGVAGGYKALFDTGEENSYTELKDQAFVSAYITDYYSYPRSDETKERLKNFTLSDDAYSYEYASDVESVDVRSVTIYNTEKLDSINQIYSYYIKCTYDVKVKDSETAVNTMFNKITVGKNGDKYKVIRPVTNIKNEAEAVKDKDVLDSYGYDPDKGSESVDEETKSDVKNTIELFLKTYNDDITQARLLFLEPDRLLPLDDNTSLELNGMSDVTKSEDTYYVNCTLKQTVSEMQMILKYHFEIDIEKNKVKVMEVY</sequence>
<keyword evidence="1" id="KW-1133">Transmembrane helix</keyword>
<dbReference type="EMBL" id="QUSL01000001">
    <property type="protein sequence ID" value="RGD87103.1"/>
    <property type="molecule type" value="Genomic_DNA"/>
</dbReference>
<proteinExistence type="predicted"/>
<evidence type="ECO:0000313" key="2">
    <source>
        <dbReference type="EMBL" id="RGD87103.1"/>
    </source>
</evidence>